<dbReference type="STRING" id="431595.K3WU24"/>
<dbReference type="PANTHER" id="PTHR48070:SF6">
    <property type="entry name" value="ESTERASE OVCA2"/>
    <property type="match status" value="1"/>
</dbReference>
<dbReference type="EMBL" id="GL376613">
    <property type="status" value="NOT_ANNOTATED_CDS"/>
    <property type="molecule type" value="Genomic_DNA"/>
</dbReference>
<dbReference type="SUPFAM" id="SSF53474">
    <property type="entry name" value="alpha/beta-Hydrolases"/>
    <property type="match status" value="1"/>
</dbReference>
<dbReference type="InterPro" id="IPR005645">
    <property type="entry name" value="FSH-like_dom"/>
</dbReference>
<name>K3WU24_GLOUD</name>
<evidence type="ECO:0000313" key="4">
    <source>
        <dbReference type="Proteomes" id="UP000019132"/>
    </source>
</evidence>
<dbReference type="VEuPathDB" id="FungiDB:PYU1_G008454"/>
<dbReference type="AlphaFoldDB" id="K3WU24"/>
<dbReference type="PANTHER" id="PTHR48070">
    <property type="entry name" value="ESTERASE OVCA2"/>
    <property type="match status" value="1"/>
</dbReference>
<sequence>MAASAASSRAKLRVLCLHGFRTNVQVMQDQTRALREVLGPNVEYIFLNGPFEAEGGTDPLIEERYAASAPFYEWWRIELISGAVTDINSAETSARARETVQEGDNWYMQYGRLEETLAFMDKELHRIGPVDVVVGFSQGSVLATVLANWYLLHQNKRWWKLAICVCGVRVAAVNCRALFETPDGKPILVPVPSVHIIGKADPLFLESHRLVQMYDPFPVASPTERIVMEHDEGHKFPSLRSHKPFYDELLSIITQHCGDFGARGTAASARL</sequence>
<reference evidence="4" key="1">
    <citation type="journal article" date="2010" name="Genome Biol.">
        <title>Genome sequence of the necrotrophic plant pathogen Pythium ultimum reveals original pathogenicity mechanisms and effector repertoire.</title>
        <authorList>
            <person name="Levesque C.A."/>
            <person name="Brouwer H."/>
            <person name="Cano L."/>
            <person name="Hamilton J.P."/>
            <person name="Holt C."/>
            <person name="Huitema E."/>
            <person name="Raffaele S."/>
            <person name="Robideau G.P."/>
            <person name="Thines M."/>
            <person name="Win J."/>
            <person name="Zerillo M.M."/>
            <person name="Beakes G.W."/>
            <person name="Boore J.L."/>
            <person name="Busam D."/>
            <person name="Dumas B."/>
            <person name="Ferriera S."/>
            <person name="Fuerstenberg S.I."/>
            <person name="Gachon C.M."/>
            <person name="Gaulin E."/>
            <person name="Govers F."/>
            <person name="Grenville-Briggs L."/>
            <person name="Horner N."/>
            <person name="Hostetler J."/>
            <person name="Jiang R.H."/>
            <person name="Johnson J."/>
            <person name="Krajaejun T."/>
            <person name="Lin H."/>
            <person name="Meijer H.J."/>
            <person name="Moore B."/>
            <person name="Morris P."/>
            <person name="Phuntmart V."/>
            <person name="Puiu D."/>
            <person name="Shetty J."/>
            <person name="Stajich J.E."/>
            <person name="Tripathy S."/>
            <person name="Wawra S."/>
            <person name="van West P."/>
            <person name="Whitty B.R."/>
            <person name="Coutinho P.M."/>
            <person name="Henrissat B."/>
            <person name="Martin F."/>
            <person name="Thomas P.D."/>
            <person name="Tyler B.M."/>
            <person name="De Vries R.P."/>
            <person name="Kamoun S."/>
            <person name="Yandell M."/>
            <person name="Tisserat N."/>
            <person name="Buell C.R."/>
        </authorList>
    </citation>
    <scope>NUCLEOTIDE SEQUENCE</scope>
    <source>
        <strain evidence="4">DAOM:BR144</strain>
    </source>
</reference>
<dbReference type="GO" id="GO:0005737">
    <property type="term" value="C:cytoplasm"/>
    <property type="evidence" value="ECO:0007669"/>
    <property type="project" value="TreeGrafter"/>
</dbReference>
<dbReference type="FunFam" id="3.40.50.1820:FF:000547">
    <property type="entry name" value="Uncharacterized protein"/>
    <property type="match status" value="1"/>
</dbReference>
<dbReference type="GO" id="GO:0016787">
    <property type="term" value="F:hydrolase activity"/>
    <property type="evidence" value="ECO:0007669"/>
    <property type="project" value="UniProtKB-KW"/>
</dbReference>
<evidence type="ECO:0000313" key="3">
    <source>
        <dbReference type="EnsemblProtists" id="PYU1_T008470"/>
    </source>
</evidence>
<dbReference type="OMA" id="WADKAEP"/>
<accession>K3WU24</accession>
<feature type="domain" description="Serine hydrolase" evidence="2">
    <location>
        <begin position="10"/>
        <end position="243"/>
    </location>
</feature>
<dbReference type="eggNOG" id="KOG2551">
    <property type="taxonomic scope" value="Eukaryota"/>
</dbReference>
<dbReference type="HOGENOM" id="CLU_051938_3_2_1"/>
<organism evidence="3 4">
    <name type="scientific">Globisporangium ultimum (strain ATCC 200006 / CBS 805.95 / DAOM BR144)</name>
    <name type="common">Pythium ultimum</name>
    <dbReference type="NCBI Taxonomy" id="431595"/>
    <lineage>
        <taxon>Eukaryota</taxon>
        <taxon>Sar</taxon>
        <taxon>Stramenopiles</taxon>
        <taxon>Oomycota</taxon>
        <taxon>Peronosporomycetes</taxon>
        <taxon>Pythiales</taxon>
        <taxon>Pythiaceae</taxon>
        <taxon>Globisporangium</taxon>
    </lineage>
</organism>
<proteinExistence type="predicted"/>
<dbReference type="Pfam" id="PF03959">
    <property type="entry name" value="FSH1"/>
    <property type="match status" value="1"/>
</dbReference>
<reference evidence="3" key="3">
    <citation type="submission" date="2015-02" db="UniProtKB">
        <authorList>
            <consortium name="EnsemblProtists"/>
        </authorList>
    </citation>
    <scope>IDENTIFICATION</scope>
    <source>
        <strain evidence="3">DAOM BR144</strain>
    </source>
</reference>
<dbReference type="InterPro" id="IPR050593">
    <property type="entry name" value="LovG"/>
</dbReference>
<dbReference type="InterPro" id="IPR029058">
    <property type="entry name" value="AB_hydrolase_fold"/>
</dbReference>
<dbReference type="EnsemblProtists" id="PYU1_T008470">
    <property type="protein sequence ID" value="PYU1_T008470"/>
    <property type="gene ID" value="PYU1_G008454"/>
</dbReference>
<dbReference type="Proteomes" id="UP000019132">
    <property type="component" value="Unassembled WGS sequence"/>
</dbReference>
<evidence type="ECO:0000259" key="2">
    <source>
        <dbReference type="Pfam" id="PF03959"/>
    </source>
</evidence>
<evidence type="ECO:0000256" key="1">
    <source>
        <dbReference type="ARBA" id="ARBA00022801"/>
    </source>
</evidence>
<dbReference type="InParanoid" id="K3WU24"/>
<protein>
    <recommendedName>
        <fullName evidence="2">Serine hydrolase domain-containing protein</fullName>
    </recommendedName>
</protein>
<dbReference type="Gene3D" id="3.40.50.1820">
    <property type="entry name" value="alpha/beta hydrolase"/>
    <property type="match status" value="1"/>
</dbReference>
<dbReference type="GO" id="GO:0005634">
    <property type="term" value="C:nucleus"/>
    <property type="evidence" value="ECO:0007669"/>
    <property type="project" value="TreeGrafter"/>
</dbReference>
<reference evidence="4" key="2">
    <citation type="submission" date="2010-04" db="EMBL/GenBank/DDBJ databases">
        <authorList>
            <person name="Buell R."/>
            <person name="Hamilton J."/>
            <person name="Hostetler J."/>
        </authorList>
    </citation>
    <scope>NUCLEOTIDE SEQUENCE [LARGE SCALE GENOMIC DNA]</scope>
    <source>
        <strain evidence="4">DAOM:BR144</strain>
    </source>
</reference>
<keyword evidence="4" id="KW-1185">Reference proteome</keyword>
<keyword evidence="1" id="KW-0378">Hydrolase</keyword>